<sequence length="122" mass="14313">MATYGKNDNLESRLATQRQLYVSNEETMRAKDLEHRNLKAKIMSAELHIREKDSKINQLMSQLEALRLEHSQVSAERQRLSNIAKDVEHDMKAYESDSKKLLQEREQLIKRLTEVESENKVC</sequence>
<name>A0A3P7JI08_STRVU</name>
<keyword evidence="3" id="KW-1185">Reference proteome</keyword>
<reference evidence="2 3" key="1">
    <citation type="submission" date="2018-11" db="EMBL/GenBank/DDBJ databases">
        <authorList>
            <consortium name="Pathogen Informatics"/>
        </authorList>
    </citation>
    <scope>NUCLEOTIDE SEQUENCE [LARGE SCALE GENOMIC DNA]</scope>
</reference>
<dbReference type="EMBL" id="UYYB01120602">
    <property type="protein sequence ID" value="VDM83016.1"/>
    <property type="molecule type" value="Genomic_DNA"/>
</dbReference>
<evidence type="ECO:0000313" key="3">
    <source>
        <dbReference type="Proteomes" id="UP000270094"/>
    </source>
</evidence>
<keyword evidence="1" id="KW-0175">Coiled coil</keyword>
<protein>
    <submittedName>
        <fullName evidence="2">Uncharacterized protein</fullName>
    </submittedName>
</protein>
<gene>
    <name evidence="2" type="ORF">SVUK_LOCUS18014</name>
</gene>
<organism evidence="2 3">
    <name type="scientific">Strongylus vulgaris</name>
    <name type="common">Blood worm</name>
    <dbReference type="NCBI Taxonomy" id="40348"/>
    <lineage>
        <taxon>Eukaryota</taxon>
        <taxon>Metazoa</taxon>
        <taxon>Ecdysozoa</taxon>
        <taxon>Nematoda</taxon>
        <taxon>Chromadorea</taxon>
        <taxon>Rhabditida</taxon>
        <taxon>Rhabditina</taxon>
        <taxon>Rhabditomorpha</taxon>
        <taxon>Strongyloidea</taxon>
        <taxon>Strongylidae</taxon>
        <taxon>Strongylus</taxon>
    </lineage>
</organism>
<proteinExistence type="predicted"/>
<dbReference type="OrthoDB" id="3549872at2759"/>
<feature type="coiled-coil region" evidence="1">
    <location>
        <begin position="49"/>
        <end position="118"/>
    </location>
</feature>
<dbReference type="AlphaFoldDB" id="A0A3P7JI08"/>
<evidence type="ECO:0000256" key="1">
    <source>
        <dbReference type="SAM" id="Coils"/>
    </source>
</evidence>
<dbReference type="Proteomes" id="UP000270094">
    <property type="component" value="Unassembled WGS sequence"/>
</dbReference>
<accession>A0A3P7JI08</accession>
<evidence type="ECO:0000313" key="2">
    <source>
        <dbReference type="EMBL" id="VDM83016.1"/>
    </source>
</evidence>